<dbReference type="GO" id="GO:0004519">
    <property type="term" value="F:endonuclease activity"/>
    <property type="evidence" value="ECO:0007669"/>
    <property type="project" value="UniProtKB-KW"/>
</dbReference>
<proteinExistence type="predicted"/>
<comment type="caution">
    <text evidence="1">The sequence shown here is derived from an EMBL/GenBank/DDBJ whole genome shotgun (WGS) entry which is preliminary data.</text>
</comment>
<evidence type="ECO:0000313" key="2">
    <source>
        <dbReference type="Proteomes" id="UP000225605"/>
    </source>
</evidence>
<keyword evidence="1" id="KW-0540">Nuclease</keyword>
<keyword evidence="1" id="KW-0378">Hydrolase</keyword>
<keyword evidence="1" id="KW-0255">Endonuclease</keyword>
<reference evidence="1 2" key="1">
    <citation type="journal article" date="2017" name="Nat. Microbiol.">
        <title>Natural product diversity associated with the nematode symbionts Photorhabdus and Xenorhabdus.</title>
        <authorList>
            <person name="Tobias N.J."/>
            <person name="Wolff H."/>
            <person name="Djahanschiri B."/>
            <person name="Grundmann F."/>
            <person name="Kronenwerth M."/>
            <person name="Shi Y.M."/>
            <person name="Simonyi S."/>
            <person name="Grun P."/>
            <person name="Shapiro-Ilan D."/>
            <person name="Pidot S.J."/>
            <person name="Stinear T.P."/>
            <person name="Ebersberger I."/>
            <person name="Bode H.B."/>
        </authorList>
    </citation>
    <scope>NUCLEOTIDE SEQUENCE [LARGE SCALE GENOMIC DNA]</scope>
    <source>
        <strain evidence="1 2">DSM 16337</strain>
    </source>
</reference>
<gene>
    <name evidence="1" type="ORF">Xehl_01590</name>
</gene>
<protein>
    <submittedName>
        <fullName evidence="1">ATP-dependent endonuclease</fullName>
    </submittedName>
</protein>
<dbReference type="AlphaFoldDB" id="A0A2D0IU16"/>
<dbReference type="Pfam" id="PF11398">
    <property type="entry name" value="DUF2813"/>
    <property type="match status" value="1"/>
</dbReference>
<name>A0A2D0IU16_9GAMM</name>
<evidence type="ECO:0000313" key="1">
    <source>
        <dbReference type="EMBL" id="PHM25372.1"/>
    </source>
</evidence>
<dbReference type="InterPro" id="IPR022602">
    <property type="entry name" value="DUF2813"/>
</dbReference>
<sequence>MFLGRVEISGFRGINRLPRVLDENTILIGENAWDKSSLLAIFTNTLSFYKLVF</sequence>
<dbReference type="EMBL" id="NIBT01000006">
    <property type="protein sequence ID" value="PHM25372.1"/>
    <property type="molecule type" value="Genomic_DNA"/>
</dbReference>
<accession>A0A2D0IU16</accession>
<dbReference type="OrthoDB" id="5836727at2"/>
<organism evidence="1 2">
    <name type="scientific">Xenorhabdus ehlersii</name>
    <dbReference type="NCBI Taxonomy" id="290111"/>
    <lineage>
        <taxon>Bacteria</taxon>
        <taxon>Pseudomonadati</taxon>
        <taxon>Pseudomonadota</taxon>
        <taxon>Gammaproteobacteria</taxon>
        <taxon>Enterobacterales</taxon>
        <taxon>Morganellaceae</taxon>
        <taxon>Xenorhabdus</taxon>
    </lineage>
</organism>
<dbReference type="Proteomes" id="UP000225605">
    <property type="component" value="Unassembled WGS sequence"/>
</dbReference>